<comment type="caution">
    <text evidence="1">The sequence shown here is derived from an EMBL/GenBank/DDBJ whole genome shotgun (WGS) entry which is preliminary data.</text>
</comment>
<dbReference type="Proteomes" id="UP001174136">
    <property type="component" value="Unassembled WGS sequence"/>
</dbReference>
<evidence type="ECO:0000313" key="2">
    <source>
        <dbReference type="Proteomes" id="UP001174136"/>
    </source>
</evidence>
<dbReference type="AlphaFoldDB" id="A0AA47NTX8"/>
<sequence>MKERTANQANRRHKLAGRQLVRQYRSDVVGISRGAAEGCGVSLLSSWTAEDKVQLLRSMATLSEMLKRDLLRVCSLPDGSPAVKVPSDGGVVCATIDHKVYCKPMCNHGYDFQFLRRSRPYETCIAGSWTTQYIGGNTLAICFSSTVQISATSSAYFPKDQDCHATQRMHLQDEIFQEFITELSDQQITGAQVNASLICGSVVQ</sequence>
<accession>A0AA47NTX8</accession>
<proteinExistence type="predicted"/>
<protein>
    <submittedName>
        <fullName evidence="1">Uncharacterized protein</fullName>
    </submittedName>
</protein>
<name>A0AA47NTX8_MERPO</name>
<organism evidence="1 2">
    <name type="scientific">Merluccius polli</name>
    <name type="common">Benguela hake</name>
    <name type="synonym">Merluccius cadenati</name>
    <dbReference type="NCBI Taxonomy" id="89951"/>
    <lineage>
        <taxon>Eukaryota</taxon>
        <taxon>Metazoa</taxon>
        <taxon>Chordata</taxon>
        <taxon>Craniata</taxon>
        <taxon>Vertebrata</taxon>
        <taxon>Euteleostomi</taxon>
        <taxon>Actinopterygii</taxon>
        <taxon>Neopterygii</taxon>
        <taxon>Teleostei</taxon>
        <taxon>Neoteleostei</taxon>
        <taxon>Acanthomorphata</taxon>
        <taxon>Zeiogadaria</taxon>
        <taxon>Gadariae</taxon>
        <taxon>Gadiformes</taxon>
        <taxon>Gadoidei</taxon>
        <taxon>Merlucciidae</taxon>
        <taxon>Merluccius</taxon>
    </lineage>
</organism>
<keyword evidence="2" id="KW-1185">Reference proteome</keyword>
<dbReference type="EMBL" id="JAOPHQ010004917">
    <property type="protein sequence ID" value="KAK0137255.1"/>
    <property type="molecule type" value="Genomic_DNA"/>
</dbReference>
<reference evidence="1" key="1">
    <citation type="journal article" date="2023" name="Front. Mar. Sci.">
        <title>A new Merluccius polli reference genome to investigate the effects of global change in West African waters.</title>
        <authorList>
            <person name="Mateo J.L."/>
            <person name="Blanco-Fernandez C."/>
            <person name="Garcia-Vazquez E."/>
            <person name="Machado-Schiaffino G."/>
        </authorList>
    </citation>
    <scope>NUCLEOTIDE SEQUENCE</scope>
    <source>
        <strain evidence="1">C29</strain>
        <tissue evidence="1">Fin</tissue>
    </source>
</reference>
<evidence type="ECO:0000313" key="1">
    <source>
        <dbReference type="EMBL" id="KAK0137255.1"/>
    </source>
</evidence>
<gene>
    <name evidence="1" type="ORF">N1851_026550</name>
</gene>